<gene>
    <name evidence="11" type="primary">Hydin</name>
    <name evidence="11" type="ORF">CASCAS_R09636</name>
</gene>
<feature type="compositionally biased region" description="Polar residues" evidence="7">
    <location>
        <begin position="2102"/>
        <end position="2113"/>
    </location>
</feature>
<name>A0A7K8NQE0_CASCA</name>
<feature type="compositionally biased region" description="Basic and acidic residues" evidence="7">
    <location>
        <begin position="2508"/>
        <end position="2567"/>
    </location>
</feature>
<evidence type="ECO:0000313" key="11">
    <source>
        <dbReference type="EMBL" id="NXE55544.1"/>
    </source>
</evidence>
<evidence type="ECO:0000256" key="7">
    <source>
        <dbReference type="SAM" id="MobiDB-lite"/>
    </source>
</evidence>
<dbReference type="InterPro" id="IPR027417">
    <property type="entry name" value="P-loop_NTPase"/>
</dbReference>
<feature type="compositionally biased region" description="Polar residues" evidence="7">
    <location>
        <begin position="1"/>
        <end position="12"/>
    </location>
</feature>
<dbReference type="InterPro" id="IPR033768">
    <property type="entry name" value="Hydin_ADK"/>
</dbReference>
<reference evidence="11 12" key="1">
    <citation type="submission" date="2019-09" db="EMBL/GenBank/DDBJ databases">
        <title>Bird 10,000 Genomes (B10K) Project - Family phase.</title>
        <authorList>
            <person name="Zhang G."/>
        </authorList>
    </citation>
    <scope>NUCLEOTIDE SEQUENCE [LARGE SCALE GENOMIC DNA]</scope>
    <source>
        <strain evidence="11">B10K-LSUMZ-50683</strain>
        <tissue evidence="11">Muscle</tissue>
    </source>
</reference>
<dbReference type="InterPro" id="IPR053879">
    <property type="entry name" value="HYDIN_VesB_CFA65-like_Ig"/>
</dbReference>
<feature type="region of interest" description="Disordered" evidence="7">
    <location>
        <begin position="1"/>
        <end position="21"/>
    </location>
</feature>
<dbReference type="InterPro" id="IPR013783">
    <property type="entry name" value="Ig-like_fold"/>
</dbReference>
<evidence type="ECO:0000259" key="10">
    <source>
        <dbReference type="Pfam" id="PF24507"/>
    </source>
</evidence>
<evidence type="ECO:0000256" key="3">
    <source>
        <dbReference type="ARBA" id="ARBA00022490"/>
    </source>
</evidence>
<keyword evidence="3" id="KW-0963">Cytoplasm</keyword>
<dbReference type="InterPro" id="IPR033305">
    <property type="entry name" value="Hydin-like"/>
</dbReference>
<feature type="compositionally biased region" description="Basic and acidic residues" evidence="7">
    <location>
        <begin position="2386"/>
        <end position="2413"/>
    </location>
</feature>
<comment type="caution">
    <text evidence="11">The sequence shown here is derived from an EMBL/GenBank/DDBJ whole genome shotgun (WGS) entry which is preliminary data.</text>
</comment>
<dbReference type="PANTHER" id="PTHR23053">
    <property type="entry name" value="DLEC1 DELETED IN LUNG AND ESOPHAGEAL CANCER 1"/>
    <property type="match status" value="1"/>
</dbReference>
<feature type="region of interest" description="Disordered" evidence="7">
    <location>
        <begin position="2652"/>
        <end position="2713"/>
    </location>
</feature>
<dbReference type="InterPro" id="IPR058536">
    <property type="entry name" value="Ig_CFAP65_4th"/>
</dbReference>
<protein>
    <submittedName>
        <fullName evidence="11">HYDIN protein</fullName>
    </submittedName>
</protein>
<feature type="domain" description="CFAP65 fourth Ig-like" evidence="10">
    <location>
        <begin position="4548"/>
        <end position="4641"/>
    </location>
</feature>
<evidence type="ECO:0000259" key="8">
    <source>
        <dbReference type="Pfam" id="PF17213"/>
    </source>
</evidence>
<evidence type="ECO:0000256" key="2">
    <source>
        <dbReference type="ARBA" id="ARBA00004496"/>
    </source>
</evidence>
<feature type="compositionally biased region" description="Basic and acidic residues" evidence="7">
    <location>
        <begin position="1974"/>
        <end position="1988"/>
    </location>
</feature>
<organism evidence="11 12">
    <name type="scientific">Casuarius casuarius</name>
    <name type="common">Southern cassowary</name>
    <name type="synonym">Struthio casuarius</name>
    <dbReference type="NCBI Taxonomy" id="8787"/>
    <lineage>
        <taxon>Eukaryota</taxon>
        <taxon>Metazoa</taxon>
        <taxon>Chordata</taxon>
        <taxon>Craniata</taxon>
        <taxon>Vertebrata</taxon>
        <taxon>Euteleostomi</taxon>
        <taxon>Archelosauria</taxon>
        <taxon>Archosauria</taxon>
        <taxon>Dinosauria</taxon>
        <taxon>Saurischia</taxon>
        <taxon>Theropoda</taxon>
        <taxon>Coelurosauria</taxon>
        <taxon>Aves</taxon>
        <taxon>Palaeognathae</taxon>
        <taxon>Casuariiformes</taxon>
        <taxon>Casuariidae</taxon>
        <taxon>Casuarius</taxon>
    </lineage>
</organism>
<evidence type="ECO:0000259" key="9">
    <source>
        <dbReference type="Pfam" id="PF22544"/>
    </source>
</evidence>
<keyword evidence="6" id="KW-0175">Coiled coil</keyword>
<accession>A0A7K8NQE0</accession>
<feature type="domain" description="Hydin adenylate kinase-like" evidence="8">
    <location>
        <begin position="2023"/>
        <end position="2220"/>
    </location>
</feature>
<feature type="region of interest" description="Disordered" evidence="7">
    <location>
        <begin position="2347"/>
        <end position="2425"/>
    </location>
</feature>
<evidence type="ECO:0000256" key="6">
    <source>
        <dbReference type="SAM" id="Coils"/>
    </source>
</evidence>
<feature type="domain" description="HYDIN/VesB/CFA65-like Ig-like" evidence="9">
    <location>
        <begin position="454"/>
        <end position="554"/>
    </location>
</feature>
<feature type="region of interest" description="Disordered" evidence="7">
    <location>
        <begin position="1960"/>
        <end position="1994"/>
    </location>
</feature>
<feature type="compositionally biased region" description="Polar residues" evidence="7">
    <location>
        <begin position="2146"/>
        <end position="2157"/>
    </location>
</feature>
<evidence type="ECO:0000256" key="1">
    <source>
        <dbReference type="ARBA" id="ARBA00004138"/>
    </source>
</evidence>
<dbReference type="Pfam" id="PF24507">
    <property type="entry name" value="Ig_CFAP65_4th"/>
    <property type="match status" value="1"/>
</dbReference>
<feature type="non-terminal residue" evidence="11">
    <location>
        <position position="1"/>
    </location>
</feature>
<keyword evidence="12" id="KW-1185">Reference proteome</keyword>
<dbReference type="GO" id="GO:0003341">
    <property type="term" value="P:cilium movement"/>
    <property type="evidence" value="ECO:0007669"/>
    <property type="project" value="TreeGrafter"/>
</dbReference>
<dbReference type="Pfam" id="PF22544">
    <property type="entry name" value="HYDIN_VesB_CFA65-like_Ig"/>
    <property type="match status" value="3"/>
</dbReference>
<evidence type="ECO:0000256" key="4">
    <source>
        <dbReference type="ARBA" id="ARBA00023069"/>
    </source>
</evidence>
<keyword evidence="4" id="KW-0969">Cilium</keyword>
<feature type="region of interest" description="Disordered" evidence="7">
    <location>
        <begin position="2102"/>
        <end position="2158"/>
    </location>
</feature>
<feature type="region of interest" description="Disordered" evidence="7">
    <location>
        <begin position="2488"/>
        <end position="2573"/>
    </location>
</feature>
<comment type="subcellular location">
    <subcellularLocation>
        <location evidence="1">Cell projection</location>
        <location evidence="1">Cilium</location>
    </subcellularLocation>
    <subcellularLocation>
        <location evidence="2">Cytoplasm</location>
    </subcellularLocation>
</comment>
<feature type="domain" description="HYDIN/VesB/CFA65-like Ig-like" evidence="9">
    <location>
        <begin position="4322"/>
        <end position="4422"/>
    </location>
</feature>
<dbReference type="GO" id="GO:1904158">
    <property type="term" value="P:axonemal central apparatus assembly"/>
    <property type="evidence" value="ECO:0007669"/>
    <property type="project" value="TreeGrafter"/>
</dbReference>
<feature type="compositionally biased region" description="Basic and acidic residues" evidence="7">
    <location>
        <begin position="2686"/>
        <end position="2700"/>
    </location>
</feature>
<dbReference type="EMBL" id="VWPT01000267">
    <property type="protein sequence ID" value="NXE55544.1"/>
    <property type="molecule type" value="Genomic_DNA"/>
</dbReference>
<evidence type="ECO:0000313" key="12">
    <source>
        <dbReference type="Proteomes" id="UP000524187"/>
    </source>
</evidence>
<keyword evidence="5" id="KW-0966">Cell projection</keyword>
<proteinExistence type="predicted"/>
<evidence type="ECO:0000256" key="5">
    <source>
        <dbReference type="ARBA" id="ARBA00023273"/>
    </source>
</evidence>
<feature type="non-terminal residue" evidence="11">
    <location>
        <position position="5137"/>
    </location>
</feature>
<dbReference type="GO" id="GO:0005930">
    <property type="term" value="C:axoneme"/>
    <property type="evidence" value="ECO:0007669"/>
    <property type="project" value="TreeGrafter"/>
</dbReference>
<feature type="region of interest" description="Disordered" evidence="7">
    <location>
        <begin position="1894"/>
        <end position="1924"/>
    </location>
</feature>
<feature type="coiled-coil region" evidence="6">
    <location>
        <begin position="1486"/>
        <end position="1513"/>
    </location>
</feature>
<dbReference type="Gene3D" id="3.40.50.300">
    <property type="entry name" value="P-loop containing nucleotide triphosphate hydrolases"/>
    <property type="match status" value="1"/>
</dbReference>
<feature type="domain" description="HYDIN/VesB/CFA65-like Ig-like" evidence="9">
    <location>
        <begin position="193"/>
        <end position="286"/>
    </location>
</feature>
<dbReference type="Pfam" id="PF17213">
    <property type="entry name" value="Hydin_ADK"/>
    <property type="match status" value="1"/>
</dbReference>
<dbReference type="PANTHER" id="PTHR23053:SF0">
    <property type="entry name" value="HYDROCEPHALUS-INDUCING PROTEIN HOMOLOG"/>
    <property type="match status" value="1"/>
</dbReference>
<dbReference type="Proteomes" id="UP000524187">
    <property type="component" value="Unassembled WGS sequence"/>
</dbReference>
<sequence length="5137" mass="573226">MATGNLHQSMGSSKMPDGFQSKVVAPRNPKLVKEAEKSVTLTPSAFLKEMSLTTEQRLASTHEMRRPRIIQLLDMSETSHQKFSALDLEQSLFQPFPSEVVFQNYVPCEIYEVPLILRNNDKIPRLVKVVLESSPYFKLISPNDVCHKVAPGMPSTFRILFTPEENKDYFHQVTCITEREKFIVPIRAIGARAILDFPDQLNFSVCPVKYTTQKTLLVRNVGNREARYRISTQRPFSVDPSIGTLGIGDTMQVTVEFHPLETGDHSRALIVHYDTGEDIHTSLYGAAVDVNIRLDKNSVIIEKTYLTLANHRAVVIHNRSEIIARFQWKAFATREEEDRQKMRLCRRLQSQEEDETDRFLEECSVDPTLRERLSILSRTFQNHRVKVKGDAMLFSDDIFSIEPVEGDVWPNSTAEINVIFKPREARVYQQTVYCDISGRETRLPLRIRGEGIGPRLRFSFDQLDIGKVFVGSAHGYEAILFNKGAIDALFTLVPPATALGSCFTFHPREGIILPEGLQVFQISFRSTILGEFTEEFKFSVNGSPEPVTLTIRGCVIGPTFHFSVPSLHFGDVSFGFPCTLSCCLNNTSLVPMTFTLRIPGDGLGEPSVTSFVQISDDTRPSWRRGVQGHVKPTEFTITPCRGTVRPQGLLDIQVTLCSNTVKKYELALVVDVDGVGKEVLALLLTARCVVPPLQVLNPVVKFGRCFLKFPYQQTLTLVNDSDLPGCYGVLPQEHKDAAAVWYFSPLPCGIIQPHSSVEIPFTLETQVMGEQDTVAHVAVFGSEGSPLKIHLVSTGEGPVVYVHPNKVDFGNIHVLRDASRTLHLSNQTVIPASFWAQMAGKCSRWRIEPSEGVVPPETEVSVSLIANLDDTEKFKDKVNLFIEHNSTYEIPVQAVGIGTTIVTDKPFAPELNLGPHFSQEPCYYRFKITNQGRRTHQLYWTTEGFAPFRQRDHLPPLANTKGKNSSQSLRPASPVFKLRPLRMELTPGKTMDMMLEGSSRAPKVVKERLLCHAIIGSKAGKKQIMQVDVTCEFIAPVLQISSREITFRVEKEANDVLTPQYKPLDLKNISSLPVSVILSLEQPFSLCDVDQQPIYVDGQAIKLEIGEELHLSIRFNPAFHEGLDIRVAKAALIIQFVEHSHEEHVALRGEVYFPNLHFQTMALDFGCLLNDTEGVRYIEMTNCSPLLVRYDWSFLTDRHASQMRFSPPKPKFLIKRQPPKEGEAWVEHSGVAEEDYSVRWGADVDPAATQRCGLTRTSSRLIELMVFVLQLLVSTAKEEKNAAETQRPVGIEELLPVMEKEPFPLGVEEVFDILPLYGVLQPGESQRVTFTFYGHTNIVAHVTAQCKVEGGPTYEIALSGEASLINYLFDIKEIDCGLQMFNEISEAKLTLQNSGKVRFKYMVLSPSTASADNPVPGVPLVLPATGYVESGKEQVLEVYYLPGMPGDFYRTFQIQVGHLEPEKIALKGEGVFPRIYVDLPRNIKGNVKYEKLLKEAKEKLKKCNRRQEAVVLQKATAAEPHTNSDSMFNTWLLMEVERMLIEEHALKQQEAFTSCPTEDPAFGQRARQSLVKAQLPEYILDLGYVILGNAHTHIVRITNTSQLPVSFHADGRALHDTGFSTELHRVKHLPFCETEMFAVRFDPHSANLPLGQVNVLLPIKVTGGPTFHIRLRATVTMPSLCLSRDTLEFSAVQCGQCQEETIQLHNQRQIACRWFISVNEPVKKVDKHLPASLRRKLHEELKTKTTVFQVLPSCGNLTPGQRCNLRVRFSPTEERAYSTCLKVNICKSNQHPELQLSGRGLEPRLEFNPPVLELGPLLPYSNGVQANVVVKNPCEFPIEFYSLDFDQQYLAEELILRMLKDYDCHNTLLLPPRAPGEKLPPEVLEYYEDQKRLQDEQAKSKPVEPASCENENTEDTQSLSDQGGKYSAGVVRTVSSHTSIIPSSFFDESQSNRVDFKLEHEEEEEEAVEKRHKTAEDQQKHTSSKEAVGELDNSPVTRAIARHLGIDISPEGCAAQNRRGIVVIIHGAPLTGKTSAAIALSKYYSAACLSIDSVVTEAISERASLAGLRARELCIRAAVGQAHKDAEDAGQHADLCSLSLSTDARQSPDSSPCGSEGRNGLQPVTARGRGSLGAGRGKAEGHAPQPQKQHQMDQVGSQAKRDARCPMPCLPMQQCLTTNACVAGETAARTCVLPEDLLVTILSERMQLSDCYRGVVFDGLETLFAQNMPSALLCLLRAINNRPHIYFVNLFQDYATMTAREKDKKEQKEWEQKEAAMREKARLQEMDEEAYDALTEEQKSQFDKELRQVLRERKKRSMERLAQELEEKKHQQELERLKEEEELKKKAKRWKKDLGKEKDVASERKSQFGVRQVGGYGTNTSTSSRSDIKLSEGDDRRGSAKECSDSVSGDKGDKKKRNKTGLLDACPAVVVSPAQSEQDRTKKEALNDIEKSLALRFKLYEASQKGITHILSFWDRVQGILLSPLDQEEVQPQAEEQHQPSSSRKSRKERERERLERERLEKERLEKERLEKERLEKEQLEKLKALEDSKLSGQEKEGAEGSGKDQDAGVPCLDIQVLSSEDASGKRILESSKLPDVEQILDSLGLGPSGPPIPPTAFYSVIRYPEKRTAPAAGEALQHFVFVAPEGAIAEEEKKDTESLMDARVTPAAKVPEEQVTPTRGRTRKEKAEGSRESSRDKRSAGRGRKGLQGPASGVVACHADADQSNVSRDSSLGKIARLTNFRWIVPAHGEVVLKIHFSSIVPGQFDQTFNFEILGTRRLYQLFCRGTCAYPTICQDPRLVFPHRRKSKAPDDIIFKQYVMDTGIFHFGPLLCGKSRQWYKALRYPSNCEKITILNITPLEAEVHFFLEHDASADTFLFEPPRMTLKANEKQELTIWAYPTSSGIVEDNLVCCIKDNPEPVVFRLCCHGVRLELGLNCRQLHFDKLLLHRLDSKTLVLQNSTPLPAVWRLSGVESLGEDFSVSQDHGTIGPYTKFSLQLHFKASKALSVKKTIRLEVSDVENILGIVQTENIQILAEAYDVALNITFPKVADSNLDFGILKVMDEAKITLNLKNKGKYEIAYSFTLEAVDTNIPDLTSHFTIQPQKGVLTASERPAQVQVVFQPKREMKIKDKPILQCQLIEPNVCEGRETIAVIPVRVSANALFSKYSIYPASSINFGAMMSGSRKSCTFTLENKGILDFKFVICKTIQDVPILPRKGASPVKYTHSHESENLSKIPASVRQSKQTDSLQKDVNTVTQARITLGMFTVYPGFGSIPPGGHQAIMVDCYADSLGMCEEYLSIDISDRDPKDNPLGIPYTLAAESCIPAFVVDDIGSIFEEHRICSNTNLCHILQTVQDKGVFVTDENMFIFTNVLVGQQATARFKICNVDKIPCDVVLSIKPASSKLSTHAGNVFEVDPVRMCVPSRSHAFATVTFTPQAMQNYQCTFEASLDVLASSAVFKPQSLTFTLSGDGNLPRVTILRPVLHNKTGNPLLLFKKLLLGHSEKLSLILHNSGIIPVQLLIDLLDEEGVFFLKARPTTHCIYQAPGTEEGSAGEGKCPHTTSLVLHNGESAEFDVLFKPNLTQRVEGKIRLSVVDNPYEETSILLVGEGYQDDFTLDNIHGLVADSREENTEGNLEEDIIEAARVDHIQFGDCHIGTPYQATFTITNHSNVEAMRFEWLSGPPFHFSPQVGHLHAGCAKDITVTLKSDVAVTFRMHPVKCKVAKIAFQLPADQVPDWDDRLHTVKWVDATRGQPAMRPVKKKVIETDPEPAHTVLEESSREVELRLSAVVDYAEFKLDTDMIQFKETLLFQTRTFTFQLSNTGNVALEYTWMADVEDKRAVSYTGELLLTSSEGNFHSSASGASVKLQTSRCSSQLGCTLEHVSSSPSSSLSAINTTPQFAVEPCSGTIPASQEQVFQMKFCPVDVGEFESCMLCSIPNLQPNQKSPEVVVRGKSLLPHCHFELEDSDYITANRRNPDLRGPKGTMLDPNTRVIEFSAVGVCSRKSRAFLLMNPTSSTYSFQWTCQDPEAPREHPAFSCLTERGQIQPEKKVEIKFEFIPQHLDITESFWVFTIPEQSVSIPFLLVGNATDPLVSLDRSHLNFHSLLVGHEMYQTIYMINSEKEAFSFAFRESSFFPEGCNACLKVEPLKGSIAPLSRCPITIFFVPTLEGEVVFNLICDVKRKPQPLSLNIKAIAYSMNVSVQFEDRDGCVAELSAQEINIIDFKKVELNENIQNIFTISNSGKLNFPFSWELKGPPAWKQFLTITPQMGSVEAEGKAETLLTFHPRKMCSIKNIELTLQISKGPTFICVLLATVVVPTVHFSFTKLNFGACFVYRAGMPPAQQTLVITNKADKDVSLNCLFTSTAHLEVDFPGCVLSPGGTVEVPITFYPREAVSYHELVPFEINGLSQQTIEVRGKGTEMKVDVVEPQRKVVKLGAVSIGQTVKKIVTIANNSAAPLTFKLNFMYTMSELQEAGVLCLNPTNEISLKPKGDTCKVEVIFSPKRRILPFNEEVMLECHGLVRSLFMVQGSCQGIDVSLDREHINFGAVLQQSRTCQRIIMQNTGDIGVRFKWAIKSFEPDFSISPTRGYISPGMNIPLLVTFHPSKPSQAIQYDGLQCFIQGSEPLRLTLAGCCMDVPATKETLNFTCDVREKQSQTILLSNPSNEAWTMQPVIEGQHWEGPDFFHLDASQQNKPYEITYKPLTMTSENKKHQGSIFFPFPDGTGLQYLLQGTAEAPKCSGSIFREVPCRTPHTELIPVSNWLNRPQRFLVVVDILKPEKLESSSVLQGLEYIDVPGCTQKDYKLTFLSYKEGIFSAMVTFLNEVTEEYLFYMATFKATASGPISTIELVTPLRESVSSSIRVDNPLSVPVTFATDCKVPDISVPPLFTVPALSEADLVFEYQPLKMGESTGHLVLQSSDLGSFYYNLNLKATASRPEKPLYFCTALGSNQTITAKFTNYARQKTDYVLQIDCADFQTEKTISVAPACVGGSEVRVEVTYEPCQLGESRATLLLSSPLGGEYSIPLVGLSVPPKPQGPFQIKAGCSTSIPFKNVFLQHMAFRYDVENPAFTVRATENLRSKKNIFITVSFEGSPAGSKAPVTSKLVVSCARAAGVGADVSWVYYLRGITPEK</sequence>
<dbReference type="NCBIfam" id="NF012200">
    <property type="entry name" value="choice_anch_D"/>
    <property type="match status" value="1"/>
</dbReference>
<dbReference type="Gene3D" id="2.60.40.10">
    <property type="entry name" value="Immunoglobulins"/>
    <property type="match status" value="23"/>
</dbReference>
<feature type="compositionally biased region" description="Basic and acidic residues" evidence="7">
    <location>
        <begin position="2352"/>
        <end position="2366"/>
    </location>
</feature>